<accession>A0ABC8L182</accession>
<evidence type="ECO:0000313" key="3">
    <source>
        <dbReference type="Proteomes" id="UP001642260"/>
    </source>
</evidence>
<feature type="transmembrane region" description="Helical" evidence="1">
    <location>
        <begin position="87"/>
        <end position="107"/>
    </location>
</feature>
<organism evidence="2 3">
    <name type="scientific">Eruca vesicaria subsp. sativa</name>
    <name type="common">Garden rocket</name>
    <name type="synonym">Eruca sativa</name>
    <dbReference type="NCBI Taxonomy" id="29727"/>
    <lineage>
        <taxon>Eukaryota</taxon>
        <taxon>Viridiplantae</taxon>
        <taxon>Streptophyta</taxon>
        <taxon>Embryophyta</taxon>
        <taxon>Tracheophyta</taxon>
        <taxon>Spermatophyta</taxon>
        <taxon>Magnoliopsida</taxon>
        <taxon>eudicotyledons</taxon>
        <taxon>Gunneridae</taxon>
        <taxon>Pentapetalae</taxon>
        <taxon>rosids</taxon>
        <taxon>malvids</taxon>
        <taxon>Brassicales</taxon>
        <taxon>Brassicaceae</taxon>
        <taxon>Brassiceae</taxon>
        <taxon>Eruca</taxon>
    </lineage>
</organism>
<reference evidence="2 3" key="1">
    <citation type="submission" date="2022-03" db="EMBL/GenBank/DDBJ databases">
        <authorList>
            <person name="Macdonald S."/>
            <person name="Ahmed S."/>
            <person name="Newling K."/>
        </authorList>
    </citation>
    <scope>NUCLEOTIDE SEQUENCE [LARGE SCALE GENOMIC DNA]</scope>
</reference>
<protein>
    <submittedName>
        <fullName evidence="2">Uncharacterized protein</fullName>
    </submittedName>
</protein>
<proteinExistence type="predicted"/>
<gene>
    <name evidence="2" type="ORF">ERUC_LOCUS28972</name>
</gene>
<evidence type="ECO:0000256" key="1">
    <source>
        <dbReference type="SAM" id="Phobius"/>
    </source>
</evidence>
<keyword evidence="1" id="KW-0472">Membrane</keyword>
<keyword evidence="1" id="KW-1133">Transmembrane helix</keyword>
<name>A0ABC8L182_ERUVS</name>
<sequence>MNMRLIKGSYKSRDTKRRSPNFGSWKGAISAASLAPGPSADPSDYLVLAAHRTKRPDISGPLSLTLVAGTSPTITTGQFVSSCAPSFILAAVWILSFGSLLVVYHCFKWRVSEKGKEGSSYNSRRICLILLIVLTSATA</sequence>
<dbReference type="EMBL" id="CAKOAT010355154">
    <property type="protein sequence ID" value="CAH8363216.1"/>
    <property type="molecule type" value="Genomic_DNA"/>
</dbReference>
<dbReference type="AlphaFoldDB" id="A0ABC8L182"/>
<dbReference type="Proteomes" id="UP001642260">
    <property type="component" value="Unassembled WGS sequence"/>
</dbReference>
<comment type="caution">
    <text evidence="2">The sequence shown here is derived from an EMBL/GenBank/DDBJ whole genome shotgun (WGS) entry which is preliminary data.</text>
</comment>
<evidence type="ECO:0000313" key="2">
    <source>
        <dbReference type="EMBL" id="CAH8363216.1"/>
    </source>
</evidence>
<keyword evidence="3" id="KW-1185">Reference proteome</keyword>
<keyword evidence="1" id="KW-0812">Transmembrane</keyword>